<accession>U5NCZ1</accession>
<sequence length="438" mass="51711">MPKKTKTLTSKKTKKEDFSSFSRNLSFSNKLHEWKLNSSSLLEDKKWIIRKLSNNFGNLLKAQDFLSNKANVLKKYIKKKDNFSELHSLNNEYFHKEIKSKALLFLDYLHFENEEMEIEKNNKYLSFLNELSKSSFSTADNLSSYFQLINFDLLQKEVNDENLKLKKELVFSELVQLNLSRECEEIELKIHEISQRLSLQYDSIKPDNIKYVQFKGWKTTSPLLSLISPPTKKIVSLDNSIPYLFFKTYFYSEDLFQTGKTHLSPPPKFIEFIAKKAEKWSVLKYISPEEVAKKMEGAKGLKVSKKYIQWTDPEEKWFYHFLPLINLYFDRFREKYIYTNIVTWDQPEIVYPLTEVDSSDTLSFSEDYKTRPIFKYEGIPKLRIGGDLQILEDILDYYQKKYDKESAKLLDANGLAINNSSVNLEDCLKTIKQEFSEL</sequence>
<dbReference type="PATRIC" id="fig|1403316.3.peg.529"/>
<evidence type="ECO:0000313" key="1">
    <source>
        <dbReference type="EMBL" id="AGX89292.1"/>
    </source>
</evidence>
<dbReference type="HOGENOM" id="CLU_642039_0_0_14"/>
<dbReference type="KEGG" id="mpv:PRV_02830"/>
<dbReference type="Proteomes" id="UP000017119">
    <property type="component" value="Chromosome"/>
</dbReference>
<gene>
    <name evidence="1" type="ORF">PRV_02830</name>
</gene>
<dbReference type="STRING" id="1403316.PRV_02830"/>
<dbReference type="EMBL" id="CP006771">
    <property type="protein sequence ID" value="AGX89292.1"/>
    <property type="molecule type" value="Genomic_DNA"/>
</dbReference>
<proteinExistence type="predicted"/>
<protein>
    <submittedName>
        <fullName evidence="1">Uncharacterized protein</fullName>
    </submittedName>
</protein>
<name>U5NCZ1_9MOLU</name>
<reference evidence="1 2" key="1">
    <citation type="journal article" date="2013" name="Genome Announc.">
        <title>Genome Sequence of Mycoplasma parvum (Formerly Eperythrozoon parvum), a Diminutive Hemoplasma of the Pig.</title>
        <authorList>
            <person name="do Nascimento N.C."/>
            <person name="Dos Santos A.P."/>
            <person name="Chu Y."/>
            <person name="Guimaraes A.M."/>
            <person name="Pagliaro A."/>
            <person name="Messick J.B."/>
        </authorList>
    </citation>
    <scope>NUCLEOTIDE SEQUENCE [LARGE SCALE GENOMIC DNA]</scope>
    <source>
        <strain evidence="1 2">Indiana</strain>
    </source>
</reference>
<dbReference type="OrthoDB" id="397070at2"/>
<dbReference type="AlphaFoldDB" id="U5NCZ1"/>
<keyword evidence="2" id="KW-1185">Reference proteome</keyword>
<dbReference type="RefSeq" id="WP_022770528.1">
    <property type="nucleotide sequence ID" value="NC_022575.1"/>
</dbReference>
<organism evidence="1 2">
    <name type="scientific">Mycoplasma parvum str. Indiana</name>
    <dbReference type="NCBI Taxonomy" id="1403316"/>
    <lineage>
        <taxon>Bacteria</taxon>
        <taxon>Bacillati</taxon>
        <taxon>Mycoplasmatota</taxon>
        <taxon>Mollicutes</taxon>
        <taxon>Mycoplasmataceae</taxon>
        <taxon>Mycoplasma</taxon>
    </lineage>
</organism>
<evidence type="ECO:0000313" key="2">
    <source>
        <dbReference type="Proteomes" id="UP000017119"/>
    </source>
</evidence>